<evidence type="ECO:0000256" key="7">
    <source>
        <dbReference type="RuleBase" id="RU003942"/>
    </source>
</evidence>
<dbReference type="PANTHER" id="PTHR30561">
    <property type="entry name" value="SMR FAMILY PROTON-DEPENDENT DRUG EFFLUX TRANSPORTER SUGE"/>
    <property type="match status" value="1"/>
</dbReference>
<protein>
    <submittedName>
        <fullName evidence="9">SMR family transporter</fullName>
    </submittedName>
</protein>
<evidence type="ECO:0000256" key="8">
    <source>
        <dbReference type="SAM" id="Phobius"/>
    </source>
</evidence>
<evidence type="ECO:0000313" key="9">
    <source>
        <dbReference type="EMBL" id="USY22628.1"/>
    </source>
</evidence>
<feature type="transmembrane region" description="Helical" evidence="8">
    <location>
        <begin position="85"/>
        <end position="103"/>
    </location>
</feature>
<feature type="transmembrane region" description="Helical" evidence="8">
    <location>
        <begin position="57"/>
        <end position="79"/>
    </location>
</feature>
<evidence type="ECO:0000256" key="1">
    <source>
        <dbReference type="ARBA" id="ARBA00004651"/>
    </source>
</evidence>
<comment type="similarity">
    <text evidence="7">Belongs to the drug/metabolite transporter (DMT) superfamily. Small multidrug resistance (SMR) (TC 2.A.7.1) family.</text>
</comment>
<evidence type="ECO:0000256" key="6">
    <source>
        <dbReference type="ARBA" id="ARBA00023136"/>
    </source>
</evidence>
<dbReference type="InterPro" id="IPR045324">
    <property type="entry name" value="Small_multidrug_res"/>
</dbReference>
<evidence type="ECO:0000256" key="4">
    <source>
        <dbReference type="ARBA" id="ARBA00022692"/>
    </source>
</evidence>
<evidence type="ECO:0000256" key="3">
    <source>
        <dbReference type="ARBA" id="ARBA00022475"/>
    </source>
</evidence>
<sequence>MAWIVLLGAGLLEIVWSLALKRAGGLRRPGWLVFGIAVAMVSLGMLALALRELPVGGAYAVWVGVGAVGVAGAGMLFLGESASPGRLLSLAAIVVGVAGLHLVGG</sequence>
<dbReference type="EMBL" id="CP099837">
    <property type="protein sequence ID" value="USY22628.1"/>
    <property type="molecule type" value="Genomic_DNA"/>
</dbReference>
<gene>
    <name evidence="9" type="ORF">NE857_14050</name>
</gene>
<keyword evidence="4 7" id="KW-0812">Transmembrane</keyword>
<evidence type="ECO:0000256" key="5">
    <source>
        <dbReference type="ARBA" id="ARBA00022989"/>
    </source>
</evidence>
<reference evidence="9" key="1">
    <citation type="submission" date="2022-06" db="EMBL/GenBank/DDBJ databases">
        <authorList>
            <person name="Ping M."/>
        </authorList>
    </citation>
    <scope>NUCLEOTIDE SEQUENCE</scope>
    <source>
        <strain evidence="9">JCM11759T</strain>
    </source>
</reference>
<evidence type="ECO:0000256" key="2">
    <source>
        <dbReference type="ARBA" id="ARBA00022448"/>
    </source>
</evidence>
<evidence type="ECO:0000313" key="10">
    <source>
        <dbReference type="Proteomes" id="UP001055940"/>
    </source>
</evidence>
<dbReference type="RefSeq" id="WP_254421395.1">
    <property type="nucleotide sequence ID" value="NZ_BAAAJB010000032.1"/>
</dbReference>
<dbReference type="InterPro" id="IPR000390">
    <property type="entry name" value="Small_drug/metabolite_transptr"/>
</dbReference>
<keyword evidence="5 8" id="KW-1133">Transmembrane helix</keyword>
<dbReference type="Pfam" id="PF00893">
    <property type="entry name" value="Multi_Drug_Res"/>
    <property type="match status" value="1"/>
</dbReference>
<keyword evidence="10" id="KW-1185">Reference proteome</keyword>
<comment type="subcellular location">
    <subcellularLocation>
        <location evidence="1 7">Cell membrane</location>
        <topology evidence="1 7">Multi-pass membrane protein</topology>
    </subcellularLocation>
</comment>
<keyword evidence="3" id="KW-1003">Cell membrane</keyword>
<organism evidence="9 10">
    <name type="scientific">Nocardiopsis exhalans</name>
    <dbReference type="NCBI Taxonomy" id="163604"/>
    <lineage>
        <taxon>Bacteria</taxon>
        <taxon>Bacillati</taxon>
        <taxon>Actinomycetota</taxon>
        <taxon>Actinomycetes</taxon>
        <taxon>Streptosporangiales</taxon>
        <taxon>Nocardiopsidaceae</taxon>
        <taxon>Nocardiopsis</taxon>
    </lineage>
</organism>
<keyword evidence="6 8" id="KW-0472">Membrane</keyword>
<accession>A0ABY5DHF9</accession>
<dbReference type="InterPro" id="IPR037185">
    <property type="entry name" value="EmrE-like"/>
</dbReference>
<dbReference type="Proteomes" id="UP001055940">
    <property type="component" value="Chromosome"/>
</dbReference>
<dbReference type="SUPFAM" id="SSF103481">
    <property type="entry name" value="Multidrug resistance efflux transporter EmrE"/>
    <property type="match status" value="1"/>
</dbReference>
<name>A0ABY5DHF9_9ACTN</name>
<dbReference type="PANTHER" id="PTHR30561:SF0">
    <property type="entry name" value="GUANIDINIUM EXPORTER"/>
    <property type="match status" value="1"/>
</dbReference>
<dbReference type="Gene3D" id="1.10.3730.20">
    <property type="match status" value="1"/>
</dbReference>
<feature type="transmembrane region" description="Helical" evidence="8">
    <location>
        <begin position="29"/>
        <end position="50"/>
    </location>
</feature>
<proteinExistence type="inferred from homology"/>
<keyword evidence="2" id="KW-0813">Transport</keyword>